<feature type="chain" id="PRO_5011000444" evidence="1">
    <location>
        <begin position="19"/>
        <end position="603"/>
    </location>
</feature>
<accession>A0A1X9YT89</accession>
<dbReference type="NCBIfam" id="TIGR04183">
    <property type="entry name" value="Por_Secre_tail"/>
    <property type="match status" value="1"/>
</dbReference>
<dbReference type="InterPro" id="IPR026444">
    <property type="entry name" value="Secre_tail"/>
</dbReference>
<dbReference type="RefSeq" id="WP_025607426.1">
    <property type="nucleotide sequence ID" value="NZ_CP021235.1"/>
</dbReference>
<dbReference type="OrthoDB" id="1488838at2"/>
<keyword evidence="1" id="KW-0732">Signal</keyword>
<keyword evidence="4" id="KW-1185">Reference proteome</keyword>
<reference evidence="4" key="1">
    <citation type="submission" date="2017-05" db="EMBL/GenBank/DDBJ databases">
        <authorList>
            <person name="Ray J."/>
            <person name="Price M."/>
            <person name="Deutschbauer A."/>
        </authorList>
    </citation>
    <scope>NUCLEOTIDE SEQUENCE [LARGE SCALE GENOMIC DNA]</scope>
    <source>
        <strain evidence="4">DSM 19842</strain>
    </source>
</reference>
<dbReference type="KEGG" id="pact:CA264_11895"/>
<evidence type="ECO:0000256" key="1">
    <source>
        <dbReference type="SAM" id="SignalP"/>
    </source>
</evidence>
<protein>
    <submittedName>
        <fullName evidence="3">T9SS C-terminal target domain-containing protein</fullName>
    </submittedName>
</protein>
<evidence type="ECO:0000259" key="2">
    <source>
        <dbReference type="Pfam" id="PF18962"/>
    </source>
</evidence>
<evidence type="ECO:0000313" key="4">
    <source>
        <dbReference type="Proteomes" id="UP000266292"/>
    </source>
</evidence>
<dbReference type="Pfam" id="PF18962">
    <property type="entry name" value="Por_Secre_tail"/>
    <property type="match status" value="1"/>
</dbReference>
<feature type="signal peptide" evidence="1">
    <location>
        <begin position="1"/>
        <end position="18"/>
    </location>
</feature>
<sequence length="603" mass="67148">MRKQLAFILLILCSAAGARGQAVLQPLQQDVSQLQRQKVALRQTEDALSLPFFDDFSGANTLNPARWNSAGVFLNNRFGFEPITINVATFDGLNAFGQAYLPNAVTAGASDTLTSAPILLGSLTPADSVYLSFYWQSGGLGDVPDLTESNLRYLVLEFLDNTESWQEVWRQSAVGEVTDFNQVFVGLKEAKYFHSGFRFRFRNVGLRSGMLDVWNVDYIELDQNRRKGMNTTRDIAISEGVSRLLKNYTAMPARQFLPNPEGELAEEVRATLNNLGDFPGAISWRGYIRRYAQAAADTFLREQALVPGLARQYPVTGTPRLDGIPLPGSGPFSLLHGIILDTKEQNPLQRANDSTERRTEFSDYFAYDDGTAEAGFSFVGTGNTQVAQRYDLNQPDQLTAFRVYFPRIGKDISGTAITFRVWRNANGVPGETLHQQSFKIQYSDTLNEFYEVQLANPVPVSGTFFIGWTQAGSQYINIGFDRNEHAVGRRFTYTASGGWAEETKYEGALMLRPVLTGEALGVEDDIYAAAMRVFPNPSTGTVNLSEPYELVRVFDLLGRLVHSEQYKGGRQPLQLGHLAPGLYTLRIQNRKAIITKKLILTKP</sequence>
<dbReference type="STRING" id="709015.GCA_000472485_02408"/>
<dbReference type="Proteomes" id="UP000266292">
    <property type="component" value="Chromosome"/>
</dbReference>
<gene>
    <name evidence="3" type="ORF">CA264_11895</name>
</gene>
<feature type="domain" description="Secretion system C-terminal sorting" evidence="2">
    <location>
        <begin position="533"/>
        <end position="599"/>
    </location>
</feature>
<name>A0A1X9YT89_9BACT</name>
<dbReference type="AlphaFoldDB" id="A0A1X9YT89"/>
<proteinExistence type="predicted"/>
<organism evidence="3 4">
    <name type="scientific">Pontibacter actiniarum</name>
    <dbReference type="NCBI Taxonomy" id="323450"/>
    <lineage>
        <taxon>Bacteria</taxon>
        <taxon>Pseudomonadati</taxon>
        <taxon>Bacteroidota</taxon>
        <taxon>Cytophagia</taxon>
        <taxon>Cytophagales</taxon>
        <taxon>Hymenobacteraceae</taxon>
        <taxon>Pontibacter</taxon>
    </lineage>
</organism>
<dbReference type="EMBL" id="CP021235">
    <property type="protein sequence ID" value="ARS36078.1"/>
    <property type="molecule type" value="Genomic_DNA"/>
</dbReference>
<evidence type="ECO:0000313" key="3">
    <source>
        <dbReference type="EMBL" id="ARS36078.1"/>
    </source>
</evidence>